<keyword evidence="2" id="KW-1185">Reference proteome</keyword>
<protein>
    <submittedName>
        <fullName evidence="1">Uncharacterized protein</fullName>
    </submittedName>
</protein>
<dbReference type="OrthoDB" id="680837at2"/>
<proteinExistence type="predicted"/>
<organism evidence="1 2">
    <name type="scientific">Zunongwangia atlantica 22II14-10F7</name>
    <dbReference type="NCBI Taxonomy" id="1185767"/>
    <lineage>
        <taxon>Bacteria</taxon>
        <taxon>Pseudomonadati</taxon>
        <taxon>Bacteroidota</taxon>
        <taxon>Flavobacteriia</taxon>
        <taxon>Flavobacteriales</taxon>
        <taxon>Flavobacteriaceae</taxon>
        <taxon>Zunongwangia</taxon>
    </lineage>
</organism>
<dbReference type="Proteomes" id="UP000192746">
    <property type="component" value="Unassembled WGS sequence"/>
</dbReference>
<accession>A0A1Y1T3U3</accession>
<comment type="caution">
    <text evidence="1">The sequence shown here is derived from an EMBL/GenBank/DDBJ whole genome shotgun (WGS) entry which is preliminary data.</text>
</comment>
<dbReference type="RefSeq" id="WP_084841299.1">
    <property type="nucleotide sequence ID" value="NZ_ARYN01000007.1"/>
</dbReference>
<evidence type="ECO:0000313" key="2">
    <source>
        <dbReference type="Proteomes" id="UP000192746"/>
    </source>
</evidence>
<sequence>MKNTILAILSIAFYSHTYAQSDLPTADLSDGYKIIRGEAKGTPFLFDNWHVGYGIYNSGSKSEPQLMNYDIHQNNVVYKTSESSNNIMVLQDSGFKGMILKNDTNEVLLSKIPGYDFEKSKKEEKYYEIALPPSNKVIIEYIKELDDPNASGWTSSSTNSYNAEYKFKTKYYILNKDKKYEEVKLKNKSLVKTFKDKKDQIENYIDNNNIDVKTAADMVPVVEYYHSL</sequence>
<evidence type="ECO:0000313" key="1">
    <source>
        <dbReference type="EMBL" id="ORL45711.1"/>
    </source>
</evidence>
<dbReference type="EMBL" id="ARYN01000007">
    <property type="protein sequence ID" value="ORL45711.1"/>
    <property type="molecule type" value="Genomic_DNA"/>
</dbReference>
<gene>
    <name evidence="1" type="ORF">IIF7_08670</name>
</gene>
<name>A0A1Y1T3U3_9FLAO</name>
<dbReference type="STRING" id="1185767.IIF7_08670"/>
<dbReference type="AlphaFoldDB" id="A0A1Y1T3U3"/>
<reference evidence="1" key="1">
    <citation type="submission" date="2013-04" db="EMBL/GenBank/DDBJ databases">
        <title>Zunongwangia sp. 22II14-10F7 Genome Sequencing.</title>
        <authorList>
            <person name="Lai Q."/>
            <person name="Shao Z."/>
        </authorList>
    </citation>
    <scope>NUCLEOTIDE SEQUENCE [LARGE SCALE GENOMIC DNA]</scope>
    <source>
        <strain evidence="1">22II14-10F7</strain>
    </source>
</reference>